<protein>
    <submittedName>
        <fullName evidence="3">Uncharacterized protein</fullName>
    </submittedName>
</protein>
<accession>A0A069AV45</accession>
<feature type="transmembrane region" description="Helical" evidence="1">
    <location>
        <begin position="24"/>
        <end position="41"/>
    </location>
</feature>
<dbReference type="EMBL" id="LK932517">
    <property type="protein sequence ID" value="CDS88087.1"/>
    <property type="molecule type" value="Genomic_DNA"/>
</dbReference>
<reference evidence="3" key="1">
    <citation type="submission" date="2014-07" db="EMBL/GenBank/DDBJ databases">
        <authorList>
            <person name="Monot Marc"/>
        </authorList>
    </citation>
    <scope>NUCLEOTIDE SEQUENCE</scope>
    <source>
        <strain evidence="3">7032989</strain>
    </source>
</reference>
<name>A0A069AV45_CLODI</name>
<proteinExistence type="predicted"/>
<gene>
    <name evidence="3" type="ORF">BN1095_330378</name>
    <name evidence="2" type="ORF">BN1096_630187</name>
</gene>
<evidence type="ECO:0000313" key="2">
    <source>
        <dbReference type="EMBL" id="CDS88087.1"/>
    </source>
</evidence>
<evidence type="ECO:0000256" key="1">
    <source>
        <dbReference type="SAM" id="Phobius"/>
    </source>
</evidence>
<keyword evidence="1" id="KW-0472">Membrane</keyword>
<dbReference type="KEGG" id="pdf:CD630DERM_20432"/>
<dbReference type="AlphaFoldDB" id="A0A069AV45"/>
<dbReference type="EMBL" id="LK932994">
    <property type="protein sequence ID" value="CDT17043.1"/>
    <property type="molecule type" value="Genomic_DNA"/>
</dbReference>
<keyword evidence="1" id="KW-0812">Transmembrane</keyword>
<sequence length="42" mass="4912">MLIPILKYTISTNGIKIIYNKVKIIPISTILFNILQLIFFFI</sequence>
<keyword evidence="1" id="KW-1133">Transmembrane helix</keyword>
<evidence type="ECO:0000313" key="3">
    <source>
        <dbReference type="EMBL" id="CDT17043.1"/>
    </source>
</evidence>
<organism evidence="3">
    <name type="scientific">Clostridioides difficile</name>
    <name type="common">Peptoclostridium difficile</name>
    <dbReference type="NCBI Taxonomy" id="1496"/>
    <lineage>
        <taxon>Bacteria</taxon>
        <taxon>Bacillati</taxon>
        <taxon>Bacillota</taxon>
        <taxon>Clostridia</taxon>
        <taxon>Peptostreptococcales</taxon>
        <taxon>Peptostreptococcaceae</taxon>
        <taxon>Clostridioides</taxon>
    </lineage>
</organism>